<dbReference type="PRINTS" id="PR00742">
    <property type="entry name" value="GLHYDRLASE35"/>
</dbReference>
<evidence type="ECO:0000256" key="1">
    <source>
        <dbReference type="ARBA" id="ARBA00009809"/>
    </source>
</evidence>
<name>A0ABD1J0W4_9TELE</name>
<evidence type="ECO:0000259" key="9">
    <source>
        <dbReference type="Pfam" id="PF21317"/>
    </source>
</evidence>
<keyword evidence="7" id="KW-0812">Transmembrane</keyword>
<dbReference type="InterPro" id="IPR017853">
    <property type="entry name" value="GH"/>
</dbReference>
<evidence type="ECO:0000313" key="11">
    <source>
        <dbReference type="Proteomes" id="UP001591681"/>
    </source>
</evidence>
<dbReference type="InterPro" id="IPR031330">
    <property type="entry name" value="Gly_Hdrlase_35_cat"/>
</dbReference>
<sequence>MGGLPAWLLEKPNIHLRTADADYLQAVSSWLATLLPRMSRWLYSRGGNIISVQVENEYGSYFACDYNYLRHLRALFQSFLGEDTLLFTTDGNTDREMVCGTLQGLYATIDFGTDTNISTAFARQRRFEPKGPLVNSEFYTGWLDHWGDPHASVDSNKVSKMLEEMLAMGANVNMYMFEGGTNFGYWNGADHDSRYRSVVTSYDYNAPLTEAGDPTDKLLAIREVIRKVKEFPFNKYINKCYTILYYTIWHYTMLYYNTLNWPHASSHPQDGVRLRHASEGASLLHLYYTTLHCTILHYSILHYTILYYMASSHFRGCVLLTPILHYATLYYTTLYYATLYYTILHGFVTLQRVRPSHTYTTLCYTVLYYTIVYYTILHCTILCYTILYYITWLRHTSEGASFSHLYYTTLHCTIPHYTTLCYTRGSQIFQTGDGPLVSKESKALFLEIISRPTATATPRGSRPPLGEPLCYTILYYMALSYGYVLLTPILYDTILHYTIPYYTILYYTTPHYTALHYTTLHYTILHGFVMRVGNVSGLLDVLTPQGPVQSHYPLTFEEMKHYYGFVLYRTKLPRTILDGQPLISPRNGIHDRAYVSVNGVYQGLLERDTALVMNVTGQEGDQLDLLVENMGRVNFGSKIHDNKGILGELILGNNVLTDWLIFSVDLDGAISRGWPHSGEHDWLPRPPGAGPAEGAGPMVYKGTLPPNGLAWDTYIKLIGWTKVNTYIHTHTHTHTYAHLHQTHWLDQSE</sequence>
<comment type="similarity">
    <text evidence="1 6">Belongs to the glycosyl hydrolase 35 family.</text>
</comment>
<evidence type="ECO:0000256" key="5">
    <source>
        <dbReference type="ARBA" id="ARBA00023295"/>
    </source>
</evidence>
<keyword evidence="11" id="KW-1185">Reference proteome</keyword>
<feature type="transmembrane region" description="Helical" evidence="7">
    <location>
        <begin position="286"/>
        <end position="308"/>
    </location>
</feature>
<keyword evidence="2" id="KW-0732">Signal</keyword>
<feature type="transmembrane region" description="Helical" evidence="7">
    <location>
        <begin position="329"/>
        <end position="348"/>
    </location>
</feature>
<keyword evidence="4" id="KW-0325">Glycoprotein</keyword>
<dbReference type="PANTHER" id="PTHR23421">
    <property type="entry name" value="BETA-GALACTOSIDASE RELATED"/>
    <property type="match status" value="1"/>
</dbReference>
<keyword evidence="7" id="KW-0472">Membrane</keyword>
<comment type="caution">
    <text evidence="10">The sequence shown here is derived from an EMBL/GenBank/DDBJ whole genome shotgun (WGS) entry which is preliminary data.</text>
</comment>
<feature type="domain" description="Glycoside hydrolase 35 catalytic" evidence="8">
    <location>
        <begin position="1"/>
        <end position="227"/>
    </location>
</feature>
<keyword evidence="3" id="KW-0378">Hydrolase</keyword>
<keyword evidence="5" id="KW-0326">Glycosidase</keyword>
<dbReference type="Pfam" id="PF01301">
    <property type="entry name" value="Glyco_hydro_35"/>
    <property type="match status" value="1"/>
</dbReference>
<dbReference type="FunFam" id="2.60.120.260:FF:000021">
    <property type="entry name" value="Beta-galactosidase"/>
    <property type="match status" value="1"/>
</dbReference>
<feature type="domain" description="Beta-galactosidase 1-like first all-beta" evidence="9">
    <location>
        <begin position="553"/>
        <end position="664"/>
    </location>
</feature>
<dbReference type="InterPro" id="IPR048912">
    <property type="entry name" value="BetaGal1-like_ABD1"/>
</dbReference>
<dbReference type="EMBL" id="JBHFQA010000020">
    <property type="protein sequence ID" value="KAL2080833.1"/>
    <property type="molecule type" value="Genomic_DNA"/>
</dbReference>
<accession>A0ABD1J0W4</accession>
<feature type="transmembrane region" description="Helical" evidence="7">
    <location>
        <begin position="469"/>
        <end position="491"/>
    </location>
</feature>
<gene>
    <name evidence="10" type="ORF">ACEWY4_022686</name>
</gene>
<dbReference type="Gene3D" id="3.20.20.80">
    <property type="entry name" value="Glycosidases"/>
    <property type="match status" value="1"/>
</dbReference>
<dbReference type="Pfam" id="PF21317">
    <property type="entry name" value="BetaGal_ABD_1"/>
    <property type="match status" value="1"/>
</dbReference>
<feature type="transmembrane region" description="Helical" evidence="7">
    <location>
        <begin position="236"/>
        <end position="256"/>
    </location>
</feature>
<dbReference type="GO" id="GO:0016798">
    <property type="term" value="F:hydrolase activity, acting on glycosyl bonds"/>
    <property type="evidence" value="ECO:0007669"/>
    <property type="project" value="UniProtKB-KW"/>
</dbReference>
<proteinExistence type="inferred from homology"/>
<feature type="transmembrane region" description="Helical" evidence="7">
    <location>
        <begin position="368"/>
        <end position="390"/>
    </location>
</feature>
<dbReference type="Gene3D" id="2.60.120.260">
    <property type="entry name" value="Galactose-binding domain-like"/>
    <property type="match status" value="2"/>
</dbReference>
<dbReference type="InterPro" id="IPR001944">
    <property type="entry name" value="Glycoside_Hdrlase_35"/>
</dbReference>
<evidence type="ECO:0000256" key="6">
    <source>
        <dbReference type="RuleBase" id="RU003679"/>
    </source>
</evidence>
<evidence type="ECO:0000313" key="10">
    <source>
        <dbReference type="EMBL" id="KAL2080833.1"/>
    </source>
</evidence>
<evidence type="ECO:0000256" key="7">
    <source>
        <dbReference type="SAM" id="Phobius"/>
    </source>
</evidence>
<dbReference type="InterPro" id="IPR008979">
    <property type="entry name" value="Galactose-bd-like_sf"/>
</dbReference>
<dbReference type="SUPFAM" id="SSF51445">
    <property type="entry name" value="(Trans)glycosidases"/>
    <property type="match status" value="1"/>
</dbReference>
<evidence type="ECO:0000256" key="3">
    <source>
        <dbReference type="ARBA" id="ARBA00022801"/>
    </source>
</evidence>
<reference evidence="10 11" key="1">
    <citation type="submission" date="2024-09" db="EMBL/GenBank/DDBJ databases">
        <title>A chromosome-level genome assembly of Gray's grenadier anchovy, Coilia grayii.</title>
        <authorList>
            <person name="Fu Z."/>
        </authorList>
    </citation>
    <scope>NUCLEOTIDE SEQUENCE [LARGE SCALE GENOMIC DNA]</scope>
    <source>
        <strain evidence="10">G4</strain>
        <tissue evidence="10">Muscle</tissue>
    </source>
</reference>
<organism evidence="10 11">
    <name type="scientific">Coilia grayii</name>
    <name type="common">Gray's grenadier anchovy</name>
    <dbReference type="NCBI Taxonomy" id="363190"/>
    <lineage>
        <taxon>Eukaryota</taxon>
        <taxon>Metazoa</taxon>
        <taxon>Chordata</taxon>
        <taxon>Craniata</taxon>
        <taxon>Vertebrata</taxon>
        <taxon>Euteleostomi</taxon>
        <taxon>Actinopterygii</taxon>
        <taxon>Neopterygii</taxon>
        <taxon>Teleostei</taxon>
        <taxon>Clupei</taxon>
        <taxon>Clupeiformes</taxon>
        <taxon>Clupeoidei</taxon>
        <taxon>Engraulidae</taxon>
        <taxon>Coilinae</taxon>
        <taxon>Coilia</taxon>
    </lineage>
</organism>
<evidence type="ECO:0008006" key="12">
    <source>
        <dbReference type="Google" id="ProtNLM"/>
    </source>
</evidence>
<evidence type="ECO:0000256" key="4">
    <source>
        <dbReference type="ARBA" id="ARBA00023180"/>
    </source>
</evidence>
<dbReference type="Proteomes" id="UP001591681">
    <property type="component" value="Unassembled WGS sequence"/>
</dbReference>
<dbReference type="SUPFAM" id="SSF49785">
    <property type="entry name" value="Galactose-binding domain-like"/>
    <property type="match status" value="1"/>
</dbReference>
<evidence type="ECO:0000256" key="2">
    <source>
        <dbReference type="ARBA" id="ARBA00022729"/>
    </source>
</evidence>
<dbReference type="AlphaFoldDB" id="A0ABD1J0W4"/>
<evidence type="ECO:0000259" key="8">
    <source>
        <dbReference type="Pfam" id="PF01301"/>
    </source>
</evidence>
<protein>
    <recommendedName>
        <fullName evidence="12">Beta-galactosidase</fullName>
    </recommendedName>
</protein>
<keyword evidence="7" id="KW-1133">Transmembrane helix</keyword>